<dbReference type="KEGG" id="mae:Maeo_0101"/>
<proteinExistence type="predicted"/>
<dbReference type="InterPro" id="IPR012040">
    <property type="entry name" value="Formylmethanofuran_DH_dsu"/>
</dbReference>
<dbReference type="InterPro" id="IPR006657">
    <property type="entry name" value="MoPterin_dinucl-bd_dom"/>
</dbReference>
<dbReference type="GO" id="GO:0043546">
    <property type="term" value="F:molybdopterin cofactor binding"/>
    <property type="evidence" value="ECO:0007669"/>
    <property type="project" value="InterPro"/>
</dbReference>
<protein>
    <submittedName>
        <fullName evidence="2">Molydopterin dinucleotide-binding region</fullName>
    </submittedName>
</protein>
<evidence type="ECO:0000259" key="1">
    <source>
        <dbReference type="Pfam" id="PF01568"/>
    </source>
</evidence>
<accession>A6UT71</accession>
<evidence type="ECO:0000313" key="3">
    <source>
        <dbReference type="Proteomes" id="UP000001106"/>
    </source>
</evidence>
<evidence type="ECO:0000313" key="2">
    <source>
        <dbReference type="EMBL" id="ABR55693.1"/>
    </source>
</evidence>
<dbReference type="Gene3D" id="2.40.40.20">
    <property type="match status" value="1"/>
</dbReference>
<dbReference type="EMBL" id="CP000743">
    <property type="protein sequence ID" value="ABR55693.1"/>
    <property type="molecule type" value="Genomic_DNA"/>
</dbReference>
<organism evidence="2 3">
    <name type="scientific">Methanococcus aeolicus (strain ATCC BAA-1280 / DSM 17508 / OCM 812 / Nankai-3)</name>
    <dbReference type="NCBI Taxonomy" id="419665"/>
    <lineage>
        <taxon>Archaea</taxon>
        <taxon>Methanobacteriati</taxon>
        <taxon>Methanobacteriota</taxon>
        <taxon>Methanomada group</taxon>
        <taxon>Methanococci</taxon>
        <taxon>Methanococcales</taxon>
        <taxon>Methanococcaceae</taxon>
        <taxon>Methanococcus</taxon>
    </lineage>
</organism>
<reference evidence="2" key="1">
    <citation type="submission" date="2007-06" db="EMBL/GenBank/DDBJ databases">
        <title>Complete sequence of Methanococcus aeolicus Nankai-3.</title>
        <authorList>
            <consortium name="US DOE Joint Genome Institute"/>
            <person name="Copeland A."/>
            <person name="Lucas S."/>
            <person name="Lapidus A."/>
            <person name="Barry K."/>
            <person name="Glavina del Rio T."/>
            <person name="Dalin E."/>
            <person name="Tice H."/>
            <person name="Pitluck S."/>
            <person name="Chain P."/>
            <person name="Malfatti S."/>
            <person name="Shin M."/>
            <person name="Vergez L."/>
            <person name="Schmutz J."/>
            <person name="Larimer F."/>
            <person name="Land M."/>
            <person name="Hauser L."/>
            <person name="Kyrpides N."/>
            <person name="Lykidis A."/>
            <person name="Sieprawska-Lupa M."/>
            <person name="Whitman W.B."/>
            <person name="Richardson P."/>
        </authorList>
    </citation>
    <scope>NUCLEOTIDE SEQUENCE [LARGE SCALE GENOMIC DNA]</scope>
    <source>
        <strain evidence="2">Nankai-3</strain>
    </source>
</reference>
<dbReference type="HOGENOM" id="CLU_123704_1_0_2"/>
<dbReference type="Pfam" id="PF01568">
    <property type="entry name" value="Molydop_binding"/>
    <property type="match status" value="1"/>
</dbReference>
<dbReference type="GO" id="GO:0016491">
    <property type="term" value="F:oxidoreductase activity"/>
    <property type="evidence" value="ECO:0007669"/>
    <property type="project" value="InterPro"/>
</dbReference>
<dbReference type="RefSeq" id="WP_011972825.1">
    <property type="nucleotide sequence ID" value="NC_009635.1"/>
</dbReference>
<sequence>MKKLEVLLLTGRSVWQGEGMESGKEGQKYKEACTKLDMNPADMAKLGLKDHDKVLLSSKYGEIVMEAVTAKEELLEGMAYVAYGTWVNVIVNPRTEGTGMPSFKGTKVTIEPTDKEIIENSLEVMEQAYL</sequence>
<feature type="domain" description="Molybdopterin dinucleotide-binding" evidence="1">
    <location>
        <begin position="7"/>
        <end position="106"/>
    </location>
</feature>
<dbReference type="PIRSF" id="PIRSF015873">
    <property type="entry name" value="FwdD"/>
    <property type="match status" value="1"/>
</dbReference>
<dbReference type="SUPFAM" id="SSF50692">
    <property type="entry name" value="ADC-like"/>
    <property type="match status" value="1"/>
</dbReference>
<dbReference type="AlphaFoldDB" id="A6UT71"/>
<dbReference type="GeneID" id="5326350"/>
<gene>
    <name evidence="2" type="ordered locus">Maeo_0101</name>
</gene>
<dbReference type="Proteomes" id="UP000001106">
    <property type="component" value="Chromosome"/>
</dbReference>
<dbReference type="OrthoDB" id="116806at2157"/>
<dbReference type="InterPro" id="IPR009010">
    <property type="entry name" value="Asp_de-COase-like_dom_sf"/>
</dbReference>
<dbReference type="STRING" id="419665.Maeo_0101"/>
<dbReference type="eggNOG" id="arCOG02674">
    <property type="taxonomic scope" value="Archaea"/>
</dbReference>
<name>A6UT71_META3</name>
<keyword evidence="3" id="KW-1185">Reference proteome</keyword>